<evidence type="ECO:0000256" key="1">
    <source>
        <dbReference type="SAM" id="MobiDB-lite"/>
    </source>
</evidence>
<accession>A0A316VYU3</accession>
<feature type="signal peptide" evidence="2">
    <location>
        <begin position="1"/>
        <end position="23"/>
    </location>
</feature>
<keyword evidence="4" id="KW-1185">Reference proteome</keyword>
<dbReference type="Proteomes" id="UP000245783">
    <property type="component" value="Unassembled WGS sequence"/>
</dbReference>
<name>A0A316VYU3_9BASI</name>
<evidence type="ECO:0000313" key="3">
    <source>
        <dbReference type="EMBL" id="PWN42494.1"/>
    </source>
</evidence>
<evidence type="ECO:0000256" key="2">
    <source>
        <dbReference type="SAM" id="SignalP"/>
    </source>
</evidence>
<proteinExistence type="predicted"/>
<feature type="compositionally biased region" description="Basic and acidic residues" evidence="1">
    <location>
        <begin position="164"/>
        <end position="183"/>
    </location>
</feature>
<feature type="region of interest" description="Disordered" evidence="1">
    <location>
        <begin position="144"/>
        <end position="185"/>
    </location>
</feature>
<organism evidence="3 4">
    <name type="scientific">Ceraceosorus guamensis</name>
    <dbReference type="NCBI Taxonomy" id="1522189"/>
    <lineage>
        <taxon>Eukaryota</taxon>
        <taxon>Fungi</taxon>
        <taxon>Dikarya</taxon>
        <taxon>Basidiomycota</taxon>
        <taxon>Ustilaginomycotina</taxon>
        <taxon>Exobasidiomycetes</taxon>
        <taxon>Ceraceosorales</taxon>
        <taxon>Ceraceosoraceae</taxon>
        <taxon>Ceraceosorus</taxon>
    </lineage>
</organism>
<dbReference type="RefSeq" id="XP_025369654.1">
    <property type="nucleotide sequence ID" value="XM_025510212.1"/>
</dbReference>
<dbReference type="EMBL" id="KZ819379">
    <property type="protein sequence ID" value="PWN42494.1"/>
    <property type="molecule type" value="Genomic_DNA"/>
</dbReference>
<gene>
    <name evidence="3" type="ORF">IE81DRAFT_124778</name>
</gene>
<sequence>MILPSKVLVLCQCLYAATHAARASSVESGRQINSKSGELPVQRQAVVKRMTRWPHEFPDALSQRIDAEFDPMVTPNPNGRLYTQPVARVRVFLQETGMQVYKGPKKLAKYVWKHPFVAAGVASVPVGVGSFAEGHRRQQEKLKAAAHKAGQIPPDKSATGATTTDKHDPDELKKRILDRRNENPSRQTFVLQKRLASGRAMRKVLLENLKIVQRPNATRTARRMHRQLSRLESNRQLLQEARLGGSKNDDRVKKGIKLTLAAGAVTGVGVASYQGGKALATHQHFVDVTRCESGSSESGCNSFRATGNP</sequence>
<feature type="chain" id="PRO_5016423737" evidence="2">
    <location>
        <begin position="24"/>
        <end position="309"/>
    </location>
</feature>
<dbReference type="InParanoid" id="A0A316VYU3"/>
<reference evidence="3 4" key="1">
    <citation type="journal article" date="2018" name="Mol. Biol. Evol.">
        <title>Broad Genomic Sampling Reveals a Smut Pathogenic Ancestry of the Fungal Clade Ustilaginomycotina.</title>
        <authorList>
            <person name="Kijpornyongpan T."/>
            <person name="Mondo S.J."/>
            <person name="Barry K."/>
            <person name="Sandor L."/>
            <person name="Lee J."/>
            <person name="Lipzen A."/>
            <person name="Pangilinan J."/>
            <person name="LaButti K."/>
            <person name="Hainaut M."/>
            <person name="Henrissat B."/>
            <person name="Grigoriev I.V."/>
            <person name="Spatafora J.W."/>
            <person name="Aime M.C."/>
        </authorList>
    </citation>
    <scope>NUCLEOTIDE SEQUENCE [LARGE SCALE GENOMIC DNA]</scope>
    <source>
        <strain evidence="3 4">MCA 4658</strain>
    </source>
</reference>
<dbReference type="AlphaFoldDB" id="A0A316VYU3"/>
<evidence type="ECO:0000313" key="4">
    <source>
        <dbReference type="Proteomes" id="UP000245783"/>
    </source>
</evidence>
<protein>
    <submittedName>
        <fullName evidence="3">Uncharacterized protein</fullName>
    </submittedName>
</protein>
<dbReference type="GeneID" id="37032082"/>
<keyword evidence="2" id="KW-0732">Signal</keyword>
<dbReference type="OrthoDB" id="10441634at2759"/>